<dbReference type="RefSeq" id="XP_006692291.1">
    <property type="nucleotide sequence ID" value="XM_006692228.1"/>
</dbReference>
<evidence type="ECO:0000313" key="3">
    <source>
        <dbReference type="EMBL" id="EGS22272.1"/>
    </source>
</evidence>
<dbReference type="KEGG" id="cthr:CTHT_0017910"/>
<evidence type="ECO:0000256" key="1">
    <source>
        <dbReference type="SAM" id="MobiDB-lite"/>
    </source>
</evidence>
<keyword evidence="4" id="KW-1185">Reference proteome</keyword>
<evidence type="ECO:0000256" key="2">
    <source>
        <dbReference type="SAM" id="SignalP"/>
    </source>
</evidence>
<feature type="signal peptide" evidence="2">
    <location>
        <begin position="1"/>
        <end position="18"/>
    </location>
</feature>
<organism evidence="4">
    <name type="scientific">Chaetomium thermophilum (strain DSM 1495 / CBS 144.50 / IMI 039719)</name>
    <name type="common">Thermochaetoides thermophila</name>
    <dbReference type="NCBI Taxonomy" id="759272"/>
    <lineage>
        <taxon>Eukaryota</taxon>
        <taxon>Fungi</taxon>
        <taxon>Dikarya</taxon>
        <taxon>Ascomycota</taxon>
        <taxon>Pezizomycotina</taxon>
        <taxon>Sordariomycetes</taxon>
        <taxon>Sordariomycetidae</taxon>
        <taxon>Sordariales</taxon>
        <taxon>Chaetomiaceae</taxon>
        <taxon>Thermochaetoides</taxon>
    </lineage>
</organism>
<dbReference type="EMBL" id="GL988040">
    <property type="protein sequence ID" value="EGS22272.1"/>
    <property type="molecule type" value="Genomic_DNA"/>
</dbReference>
<sequence>MHLLLLLTLTTTATPSLSLPSVWKRTLTTSDLCSQDCTLLGTPVPDATTFTLQPENVRSACPETFIGTDPLNPLASSRACLSFSSTNLLFKFDPFPGYIFDNATVTWKLRGNLLDKDNWAPPPPPGAQDLSFYRDSAPGEEE</sequence>
<dbReference type="Proteomes" id="UP000008066">
    <property type="component" value="Unassembled WGS sequence"/>
</dbReference>
<dbReference type="OrthoDB" id="5206673at2759"/>
<accession>G0S2N9</accession>
<protein>
    <submittedName>
        <fullName evidence="3">Uncharacterized protein</fullName>
    </submittedName>
</protein>
<evidence type="ECO:0000313" key="4">
    <source>
        <dbReference type="Proteomes" id="UP000008066"/>
    </source>
</evidence>
<keyword evidence="2" id="KW-0732">Signal</keyword>
<dbReference type="AlphaFoldDB" id="G0S2N9"/>
<feature type="chain" id="PRO_5003408844" evidence="2">
    <location>
        <begin position="19"/>
        <end position="142"/>
    </location>
</feature>
<reference evidence="3 4" key="1">
    <citation type="journal article" date="2011" name="Cell">
        <title>Insight into structure and assembly of the nuclear pore complex by utilizing the genome of a eukaryotic thermophile.</title>
        <authorList>
            <person name="Amlacher S."/>
            <person name="Sarges P."/>
            <person name="Flemming D."/>
            <person name="van Noort V."/>
            <person name="Kunze R."/>
            <person name="Devos D.P."/>
            <person name="Arumugam M."/>
            <person name="Bork P."/>
            <person name="Hurt E."/>
        </authorList>
    </citation>
    <scope>NUCLEOTIDE SEQUENCE [LARGE SCALE GENOMIC DNA]</scope>
    <source>
        <strain evidence="4">DSM 1495 / CBS 144.50 / IMI 039719</strain>
    </source>
</reference>
<feature type="region of interest" description="Disordered" evidence="1">
    <location>
        <begin position="118"/>
        <end position="142"/>
    </location>
</feature>
<gene>
    <name evidence="3" type="ORF">CTHT_0017910</name>
</gene>
<name>G0S2N9_CHATD</name>
<proteinExistence type="predicted"/>
<dbReference type="HOGENOM" id="CLU_1815581_0_0_1"/>
<dbReference type="GeneID" id="18255829"/>